<dbReference type="GO" id="GO:0047429">
    <property type="term" value="F:nucleoside triphosphate diphosphatase activity"/>
    <property type="evidence" value="ECO:0007669"/>
    <property type="project" value="InterPro"/>
</dbReference>
<evidence type="ECO:0000256" key="1">
    <source>
        <dbReference type="ARBA" id="ARBA00022801"/>
    </source>
</evidence>
<comment type="caution">
    <text evidence="2">The sequence shown here is derived from an EMBL/GenBank/DDBJ whole genome shotgun (WGS) entry which is preliminary data.</text>
</comment>
<proteinExistence type="predicted"/>
<name>A0A2M7IK04_9BACT</name>
<dbReference type="InterPro" id="IPR029001">
    <property type="entry name" value="ITPase-like_fam"/>
</dbReference>
<dbReference type="EMBL" id="PFHH01000033">
    <property type="protein sequence ID" value="PIW90086.1"/>
    <property type="molecule type" value="Genomic_DNA"/>
</dbReference>
<dbReference type="SUPFAM" id="SSF52972">
    <property type="entry name" value="ITPase-like"/>
    <property type="match status" value="1"/>
</dbReference>
<evidence type="ECO:0000313" key="3">
    <source>
        <dbReference type="Proteomes" id="UP000229238"/>
    </source>
</evidence>
<reference evidence="3" key="1">
    <citation type="submission" date="2017-09" db="EMBL/GenBank/DDBJ databases">
        <title>Depth-based differentiation of microbial function through sediment-hosted aquifers and enrichment of novel symbionts in the deep terrestrial subsurface.</title>
        <authorList>
            <person name="Probst A.J."/>
            <person name="Ladd B."/>
            <person name="Jarett J.K."/>
            <person name="Geller-Mcgrath D.E."/>
            <person name="Sieber C.M.K."/>
            <person name="Emerson J.B."/>
            <person name="Anantharaman K."/>
            <person name="Thomas B.C."/>
            <person name="Malmstrom R."/>
            <person name="Stieglmeier M."/>
            <person name="Klingl A."/>
            <person name="Woyke T."/>
            <person name="Ryan C.M."/>
            <person name="Banfield J.F."/>
        </authorList>
    </citation>
    <scope>NUCLEOTIDE SEQUENCE [LARGE SCALE GENOMIC DNA]</scope>
</reference>
<dbReference type="AlphaFoldDB" id="A0A2M7IK04"/>
<organism evidence="2 3">
    <name type="scientific">Candidatus Nealsonbacteria bacterium CG_4_8_14_3_um_filter_40_11</name>
    <dbReference type="NCBI Taxonomy" id="1974690"/>
    <lineage>
        <taxon>Bacteria</taxon>
        <taxon>Candidatus Nealsoniibacteriota</taxon>
    </lineage>
</organism>
<accession>A0A2M7IK04</accession>
<dbReference type="Gene3D" id="3.90.950.10">
    <property type="match status" value="1"/>
</dbReference>
<dbReference type="Pfam" id="PF02545">
    <property type="entry name" value="Maf"/>
    <property type="match status" value="1"/>
</dbReference>
<protein>
    <submittedName>
        <fullName evidence="2">Septum formation inhibitor Maf</fullName>
    </submittedName>
</protein>
<gene>
    <name evidence="2" type="ORF">COZ92_01595</name>
</gene>
<evidence type="ECO:0000313" key="2">
    <source>
        <dbReference type="EMBL" id="PIW90086.1"/>
    </source>
</evidence>
<sequence length="48" mass="5463">MKNNKKLILASGSPRRTELLKMLGCKFQIVPSKIEEKINPRLSPIQNV</sequence>
<dbReference type="InterPro" id="IPR003697">
    <property type="entry name" value="Maf-like"/>
</dbReference>
<feature type="non-terminal residue" evidence="2">
    <location>
        <position position="48"/>
    </location>
</feature>
<dbReference type="Proteomes" id="UP000229238">
    <property type="component" value="Unassembled WGS sequence"/>
</dbReference>
<keyword evidence="1" id="KW-0378">Hydrolase</keyword>